<protein>
    <submittedName>
        <fullName evidence="1">Uncharacterized protein</fullName>
    </submittedName>
</protein>
<evidence type="ECO:0000313" key="2">
    <source>
        <dbReference type="Proteomes" id="UP000001631"/>
    </source>
</evidence>
<sequence>MAKLVRDEILEVLKIASNYMMSVSLRESNLTEVFALGNISKSHASPEVYLPMQAWALAWKLLDQDAASRNETSTVQKQQTRQKPIALINCHSIRLWLYFHTASSLKNVPPEKAGRA</sequence>
<accession>C0NU13</accession>
<dbReference type="Proteomes" id="UP000001631">
    <property type="component" value="Unassembled WGS sequence"/>
</dbReference>
<dbReference type="InParanoid" id="C0NU13"/>
<dbReference type="RefSeq" id="XP_045286005.1">
    <property type="nucleotide sequence ID" value="XM_045433692.1"/>
</dbReference>
<dbReference type="AlphaFoldDB" id="C0NU13"/>
<dbReference type="EMBL" id="GG663371">
    <property type="protein sequence ID" value="EEH05524.1"/>
    <property type="molecule type" value="Genomic_DNA"/>
</dbReference>
<evidence type="ECO:0000313" key="1">
    <source>
        <dbReference type="EMBL" id="EEH05524.1"/>
    </source>
</evidence>
<reference evidence="1" key="1">
    <citation type="submission" date="2009-02" db="EMBL/GenBank/DDBJ databases">
        <title>The Genome Sequence of Ajellomyces capsulatus strain G186AR.</title>
        <authorList>
            <consortium name="The Broad Institute Genome Sequencing Platform"/>
            <person name="Champion M."/>
            <person name="Cuomo C."/>
            <person name="Ma L.-J."/>
            <person name="Henn M.R."/>
            <person name="Sil A."/>
            <person name="Goldman B."/>
            <person name="Young S.K."/>
            <person name="Kodira C.D."/>
            <person name="Zeng Q."/>
            <person name="Koehrsen M."/>
            <person name="Alvarado L."/>
            <person name="Berlin A."/>
            <person name="Borenstein D."/>
            <person name="Chen Z."/>
            <person name="Engels R."/>
            <person name="Freedman E."/>
            <person name="Gellesch M."/>
            <person name="Goldberg J."/>
            <person name="Griggs A."/>
            <person name="Gujja S."/>
            <person name="Heiman D."/>
            <person name="Hepburn T."/>
            <person name="Howarth C."/>
            <person name="Jen D."/>
            <person name="Larson L."/>
            <person name="Lewis B."/>
            <person name="Mehta T."/>
            <person name="Park D."/>
            <person name="Pearson M."/>
            <person name="Roberts A."/>
            <person name="Saif S."/>
            <person name="Shea T."/>
            <person name="Shenoy N."/>
            <person name="Sisk P."/>
            <person name="Stolte C."/>
            <person name="Sykes S."/>
            <person name="Walk T."/>
            <person name="White J."/>
            <person name="Yandava C."/>
            <person name="Klein B."/>
            <person name="McEwen J.G."/>
            <person name="Puccia R."/>
            <person name="Goldman G.H."/>
            <person name="Felipe M.S."/>
            <person name="Nino-Vega G."/>
            <person name="San-Blas G."/>
            <person name="Taylor J."/>
            <person name="Mendoza L."/>
            <person name="Galagan J."/>
            <person name="Nusbaum C."/>
            <person name="Birren B."/>
        </authorList>
    </citation>
    <scope>NUCLEOTIDE SEQUENCE</scope>
    <source>
        <strain evidence="1">G186AR</strain>
    </source>
</reference>
<organism evidence="1 2">
    <name type="scientific">Ajellomyces capsulatus (strain G186AR / H82 / ATCC MYA-2454 / RMSCC 2432)</name>
    <name type="common">Darling's disease fungus</name>
    <name type="synonym">Histoplasma capsulatum</name>
    <dbReference type="NCBI Taxonomy" id="447093"/>
    <lineage>
        <taxon>Eukaryota</taxon>
        <taxon>Fungi</taxon>
        <taxon>Dikarya</taxon>
        <taxon>Ascomycota</taxon>
        <taxon>Pezizomycotina</taxon>
        <taxon>Eurotiomycetes</taxon>
        <taxon>Eurotiomycetidae</taxon>
        <taxon>Onygenales</taxon>
        <taxon>Ajellomycetaceae</taxon>
        <taxon>Histoplasma</taxon>
    </lineage>
</organism>
<gene>
    <name evidence="1" type="ORF">HCBG_06643</name>
</gene>
<dbReference type="HOGENOM" id="CLU_2096182_0_0_1"/>
<dbReference type="GeneID" id="69039659"/>
<keyword evidence="2" id="KW-1185">Reference proteome</keyword>
<proteinExistence type="predicted"/>
<name>C0NU13_AJECG</name>